<dbReference type="AlphaFoldDB" id="H5S959"/>
<gene>
    <name evidence="1" type="ORF">HGMM_F03A04C18</name>
</gene>
<accession>H5S959</accession>
<reference evidence="1" key="2">
    <citation type="journal article" date="2012" name="PLoS ONE">
        <title>A Deeply Branching Thermophilic Bacterium with an Ancient Acetyl-CoA Pathway Dominates a Subsurface Ecosystem.</title>
        <authorList>
            <person name="Takami H."/>
            <person name="Noguchi H."/>
            <person name="Takaki Y."/>
            <person name="Uchiyama I."/>
            <person name="Toyoda A."/>
            <person name="Nishi S."/>
            <person name="Chee G.-J."/>
            <person name="Arai W."/>
            <person name="Nunoura T."/>
            <person name="Itoh T."/>
            <person name="Hattori M."/>
            <person name="Takai K."/>
        </authorList>
    </citation>
    <scope>NUCLEOTIDE SEQUENCE</scope>
</reference>
<sequence>MDVRVQDHPDHTEELGLGSAPLAHLVQLSDDHPLDLCGIEMAGALPDALQQLLQACLGCFLR</sequence>
<name>H5S959_9ZZZZ</name>
<dbReference type="EMBL" id="AP011637">
    <property type="protein sequence ID" value="BAL52695.1"/>
    <property type="molecule type" value="Genomic_DNA"/>
</dbReference>
<proteinExistence type="predicted"/>
<organism evidence="1">
    <name type="scientific">uncultured prokaryote</name>
    <dbReference type="NCBI Taxonomy" id="198431"/>
    <lineage>
        <taxon>unclassified sequences</taxon>
        <taxon>environmental samples</taxon>
    </lineage>
</organism>
<reference evidence="1" key="1">
    <citation type="journal article" date="2005" name="Environ. Microbiol.">
        <title>Genetic and functional properties of uncultivated thermophilic crenarchaeotes from a subsurface gold mine as revealed by analysis of genome fragments.</title>
        <authorList>
            <person name="Nunoura T."/>
            <person name="Hirayama H."/>
            <person name="Takami H."/>
            <person name="Oida H."/>
            <person name="Nishi S."/>
            <person name="Shimamura S."/>
            <person name="Suzuki Y."/>
            <person name="Inagaki F."/>
            <person name="Takai K."/>
            <person name="Nealson K.H."/>
            <person name="Horikoshi K."/>
        </authorList>
    </citation>
    <scope>NUCLEOTIDE SEQUENCE</scope>
</reference>
<protein>
    <submittedName>
        <fullName evidence="1">Uncharacterized protein</fullName>
    </submittedName>
</protein>
<evidence type="ECO:0000313" key="1">
    <source>
        <dbReference type="EMBL" id="BAL52695.1"/>
    </source>
</evidence>